<dbReference type="STRING" id="349102.Rsph17025_1319"/>
<dbReference type="SUPFAM" id="SSF56436">
    <property type="entry name" value="C-type lectin-like"/>
    <property type="match status" value="1"/>
</dbReference>
<dbReference type="HOGENOM" id="CLU_047671_0_0_5"/>
<evidence type="ECO:0000313" key="2">
    <source>
        <dbReference type="EMBL" id="ABP70972.1"/>
    </source>
</evidence>
<dbReference type="AlphaFoldDB" id="A4WS56"/>
<dbReference type="EMBL" id="CP000661">
    <property type="protein sequence ID" value="ABP70972.1"/>
    <property type="molecule type" value="Genomic_DNA"/>
</dbReference>
<dbReference type="eggNOG" id="COG1262">
    <property type="taxonomic scope" value="Bacteria"/>
</dbReference>
<gene>
    <name evidence="1" type="ordered locus">Rsph17025_1319</name>
    <name evidence="2" type="ordered locus">Rsph17025_2081</name>
</gene>
<name>A4WS56_CERS5</name>
<dbReference type="KEGG" id="rsq:Rsph17025_1319"/>
<proteinExistence type="predicted"/>
<dbReference type="Gene3D" id="3.90.1580.10">
    <property type="entry name" value="paralog of FGE (formylglycine-generating enzyme)"/>
    <property type="match status" value="1"/>
</dbReference>
<dbReference type="InterPro" id="IPR042095">
    <property type="entry name" value="SUMF_sf"/>
</dbReference>
<organism evidence="1">
    <name type="scientific">Cereibacter sphaeroides (strain ATCC 17025 / ATH 2.4.3)</name>
    <name type="common">Rhodobacter sphaeroides</name>
    <dbReference type="NCBI Taxonomy" id="349102"/>
    <lineage>
        <taxon>Bacteria</taxon>
        <taxon>Pseudomonadati</taxon>
        <taxon>Pseudomonadota</taxon>
        <taxon>Alphaproteobacteria</taxon>
        <taxon>Rhodobacterales</taxon>
        <taxon>Paracoccaceae</taxon>
        <taxon>Cereibacter</taxon>
    </lineage>
</organism>
<dbReference type="KEGG" id="rsq:Rsph17025_2081"/>
<dbReference type="BioCyc" id="RSPH349102:G1G8M-2147-MONOMER"/>
<evidence type="ECO:0008006" key="3">
    <source>
        <dbReference type="Google" id="ProtNLM"/>
    </source>
</evidence>
<reference evidence="1" key="1">
    <citation type="submission" date="2007-04" db="EMBL/GenBank/DDBJ databases">
        <title>Complete sequence of chromosome of Rhodobacter sphaeroides ATCC 17025.</title>
        <authorList>
            <consortium name="US DOE Joint Genome Institute"/>
            <person name="Copeland A."/>
            <person name="Lucas S."/>
            <person name="Lapidus A."/>
            <person name="Barry K."/>
            <person name="Detter J.C."/>
            <person name="Glavina del Rio T."/>
            <person name="Hammon N."/>
            <person name="Israni S."/>
            <person name="Dalin E."/>
            <person name="Tice H."/>
            <person name="Pitluck S."/>
            <person name="Chertkov O."/>
            <person name="Brettin T."/>
            <person name="Bruce D."/>
            <person name="Han C."/>
            <person name="Schmutz J."/>
            <person name="Larimer F."/>
            <person name="Land M."/>
            <person name="Hauser L."/>
            <person name="Kyrpides N."/>
            <person name="Kim E."/>
            <person name="Richardson P."/>
            <person name="Mackenzie C."/>
            <person name="Choudhary M."/>
            <person name="Donohue T.J."/>
            <person name="Kaplan S."/>
        </authorList>
    </citation>
    <scope>NUCLEOTIDE SEQUENCE [LARGE SCALE GENOMIC DNA]</scope>
    <source>
        <strain evidence="1">ATCC 17025</strain>
    </source>
</reference>
<dbReference type="BioCyc" id="RSPH349102:G1G8M-1354-MONOMER"/>
<dbReference type="EMBL" id="CP000661">
    <property type="protein sequence ID" value="ABP70220.1"/>
    <property type="molecule type" value="Genomic_DNA"/>
</dbReference>
<accession>A4WS56</accession>
<protein>
    <recommendedName>
        <fullName evidence="3">Sulfatase-modifying factor enzyme domain-containing protein</fullName>
    </recommendedName>
</protein>
<evidence type="ECO:0000313" key="1">
    <source>
        <dbReference type="EMBL" id="ABP70220.1"/>
    </source>
</evidence>
<sequence>MAVSVDIKSDLRQQIETASQGQMTVRFTAKGQPSYFYRLRKFAVETLDPSLGTGTHPAFIVGGVEKDEILIGVHQAAEVAGEMVSQAGYVPRAGINHDAAVTLARNTGPGFCVATNAMYAALALQCRAAYRYPRGNNAYGVATGAPDEWGVNDAGLPTSGGQAAGNTVIRAGSGPVAWNHPPNPWGIQNLNGNVWEWSPGMRHVDGEIQIIPDNDAVLALADLSATSSAWRAIDAATGNLVAPGSAGTVKYATAGTAEGTLVRASGQSFAGMVSYGVSEAALRRLKVLGLFPPGAPMGGDRFDINLAGERMPIRGGNWANGASAGVWALGATYARSIANTSLGFRPAFVI</sequence>
<dbReference type="InterPro" id="IPR016187">
    <property type="entry name" value="CTDL_fold"/>
</dbReference>